<sequence length="151" mass="17376">MDNMDEKNSSRNNFHNNSYENIDVKLSQIENNTRTLVTPVAHGNNVTISDQQLTSNNSFAISLDHNNHRQYHDVSNNISHHHNYQQSICYNNVSPPQSYPQHNQNLQNLPQSNIFLSLNSLNITINSPQVNIIIISPNKPDNHIRLESFYN</sequence>
<dbReference type="EMBL" id="BEXD01000113">
    <property type="protein sequence ID" value="GBB84375.1"/>
    <property type="molecule type" value="Genomic_DNA"/>
</dbReference>
<name>A0A2Z6Q4K7_9GLOM</name>
<dbReference type="Proteomes" id="UP000615446">
    <property type="component" value="Unassembled WGS sequence"/>
</dbReference>
<proteinExistence type="predicted"/>
<reference evidence="2" key="2">
    <citation type="submission" date="2019-10" db="EMBL/GenBank/DDBJ databases">
        <title>Conservation and host-specific expression of non-tandemly repeated heterogenous ribosome RNA gene in arbuscular mycorrhizal fungi.</title>
        <authorList>
            <person name="Maeda T."/>
            <person name="Kobayashi Y."/>
            <person name="Nakagawa T."/>
            <person name="Ezawa T."/>
            <person name="Yamaguchi K."/>
            <person name="Bino T."/>
            <person name="Nishimoto Y."/>
            <person name="Shigenobu S."/>
            <person name="Kawaguchi M."/>
        </authorList>
    </citation>
    <scope>NUCLEOTIDE SEQUENCE</scope>
    <source>
        <strain evidence="2">HR1</strain>
    </source>
</reference>
<accession>A0A2Z6Q4K7</accession>
<dbReference type="Proteomes" id="UP000247702">
    <property type="component" value="Unassembled WGS sequence"/>
</dbReference>
<protein>
    <submittedName>
        <fullName evidence="1">Uncharacterized protein</fullName>
    </submittedName>
</protein>
<dbReference type="EMBL" id="BLAL01000262">
    <property type="protein sequence ID" value="GES98018.1"/>
    <property type="molecule type" value="Genomic_DNA"/>
</dbReference>
<keyword evidence="3" id="KW-1185">Reference proteome</keyword>
<evidence type="ECO:0000313" key="1">
    <source>
        <dbReference type="EMBL" id="GBB84375.1"/>
    </source>
</evidence>
<comment type="caution">
    <text evidence="1">The sequence shown here is derived from an EMBL/GenBank/DDBJ whole genome shotgun (WGS) entry which is preliminary data.</text>
</comment>
<evidence type="ECO:0000313" key="2">
    <source>
        <dbReference type="EMBL" id="GES98018.1"/>
    </source>
</evidence>
<gene>
    <name evidence="2" type="ORF">RCL2_002457800</name>
    <name evidence="1" type="ORF">RclHR1_00110008</name>
</gene>
<evidence type="ECO:0000313" key="3">
    <source>
        <dbReference type="Proteomes" id="UP000247702"/>
    </source>
</evidence>
<reference evidence="1 3" key="1">
    <citation type="submission" date="2017-11" db="EMBL/GenBank/DDBJ databases">
        <title>The genome of Rhizophagus clarus HR1 reveals common genetic basis of auxotrophy among arbuscular mycorrhizal fungi.</title>
        <authorList>
            <person name="Kobayashi Y."/>
        </authorList>
    </citation>
    <scope>NUCLEOTIDE SEQUENCE [LARGE SCALE GENOMIC DNA]</scope>
    <source>
        <strain evidence="1 3">HR1</strain>
    </source>
</reference>
<organism evidence="1 3">
    <name type="scientific">Rhizophagus clarus</name>
    <dbReference type="NCBI Taxonomy" id="94130"/>
    <lineage>
        <taxon>Eukaryota</taxon>
        <taxon>Fungi</taxon>
        <taxon>Fungi incertae sedis</taxon>
        <taxon>Mucoromycota</taxon>
        <taxon>Glomeromycotina</taxon>
        <taxon>Glomeromycetes</taxon>
        <taxon>Glomerales</taxon>
        <taxon>Glomeraceae</taxon>
        <taxon>Rhizophagus</taxon>
    </lineage>
</organism>
<dbReference type="AlphaFoldDB" id="A0A2Z6Q4K7"/>